<gene>
    <name evidence="2" type="ORF">MFP26_01330</name>
</gene>
<dbReference type="RefSeq" id="WP_249243331.1">
    <property type="nucleotide sequence ID" value="NZ_JAKPBZ010000100.1"/>
</dbReference>
<keyword evidence="1" id="KW-0472">Membrane</keyword>
<organism evidence="2 3">
    <name type="scientific">Brenneria tiliae</name>
    <dbReference type="NCBI Taxonomy" id="2914984"/>
    <lineage>
        <taxon>Bacteria</taxon>
        <taxon>Pseudomonadati</taxon>
        <taxon>Pseudomonadota</taxon>
        <taxon>Gammaproteobacteria</taxon>
        <taxon>Enterobacterales</taxon>
        <taxon>Pectobacteriaceae</taxon>
        <taxon>Brenneria</taxon>
    </lineage>
</organism>
<evidence type="ECO:0000256" key="1">
    <source>
        <dbReference type="SAM" id="Phobius"/>
    </source>
</evidence>
<evidence type="ECO:0008006" key="4">
    <source>
        <dbReference type="Google" id="ProtNLM"/>
    </source>
</evidence>
<sequence length="108" mass="12369">MTFSRTGKILLYVVALILVAALTTWLGIQLTGSESDWRHWLYQARFGLLCWRLALYLCLAASWLSLHRTRLQRYPACQRLSLRTALLFFLLVAAAEYSNLTYLIGGDV</sequence>
<dbReference type="EMBL" id="JAKPBZ010000100">
    <property type="protein sequence ID" value="MCL2891361.1"/>
    <property type="molecule type" value="Genomic_DNA"/>
</dbReference>
<evidence type="ECO:0000313" key="2">
    <source>
        <dbReference type="EMBL" id="MCL2891361.1"/>
    </source>
</evidence>
<feature type="transmembrane region" description="Helical" evidence="1">
    <location>
        <begin position="9"/>
        <end position="28"/>
    </location>
</feature>
<accession>A0ABT0MNI1</accession>
<feature type="transmembrane region" description="Helical" evidence="1">
    <location>
        <begin position="85"/>
        <end position="105"/>
    </location>
</feature>
<comment type="caution">
    <text evidence="2">The sequence shown here is derived from an EMBL/GenBank/DDBJ whole genome shotgun (WGS) entry which is preliminary data.</text>
</comment>
<feature type="transmembrane region" description="Helical" evidence="1">
    <location>
        <begin position="40"/>
        <end position="64"/>
    </location>
</feature>
<name>A0ABT0MNI1_9GAMM</name>
<keyword evidence="1" id="KW-0812">Transmembrane</keyword>
<evidence type="ECO:0000313" key="3">
    <source>
        <dbReference type="Proteomes" id="UP001203069"/>
    </source>
</evidence>
<keyword evidence="1" id="KW-1133">Transmembrane helix</keyword>
<dbReference type="Proteomes" id="UP001203069">
    <property type="component" value="Unassembled WGS sequence"/>
</dbReference>
<proteinExistence type="predicted"/>
<keyword evidence="3" id="KW-1185">Reference proteome</keyword>
<protein>
    <recommendedName>
        <fullName evidence="4">Inner membrane protein</fullName>
    </recommendedName>
</protein>
<reference evidence="2 3" key="1">
    <citation type="submission" date="2022-02" db="EMBL/GenBank/DDBJ databases">
        <title>Description of Brenneria tiliae sp. nov. isolated from symptomatic Tilia x moltkei and Tilia x europaea trees in the UK.</title>
        <authorList>
            <person name="Kile H."/>
        </authorList>
    </citation>
    <scope>NUCLEOTIDE SEQUENCE [LARGE SCALE GENOMIC DNA]</scope>
    <source>
        <strain evidence="2 3">MC1SB4.1</strain>
    </source>
</reference>